<gene>
    <name evidence="1" type="ORF">KQP74_15730</name>
</gene>
<accession>A0AB38U953</accession>
<sequence length="258" mass="29921">MMIGRKQTANNVEFVQAWKRIETIVSREEADSLVSATVSQIKKQTGGKRVGYAWSGGKDSIALQYVCERAGIYRCVMGTSRALELRMFMEWVERFKPKGLEIYDVNIGMKWLADHPDMLFPYSSSILAKWYKLLHHSAQHWFVKRHNLDMVLLGRRVLDGNYVGRGTNIYTDRNGVTRYSPLADWSHEQVMAVIHYFMNREIPPVYDLPDGWIKSTGVWPMQCSGTDEGWNYYWKVDKTIVQEAAKWFSSAQCFINNL</sequence>
<evidence type="ECO:0000313" key="2">
    <source>
        <dbReference type="Proteomes" id="UP001162960"/>
    </source>
</evidence>
<dbReference type="RefSeq" id="WP_264455086.1">
    <property type="nucleotide sequence ID" value="NZ_CP083685.1"/>
</dbReference>
<dbReference type="Proteomes" id="UP001162960">
    <property type="component" value="Chromosome"/>
</dbReference>
<organism evidence="1 2">
    <name type="scientific">Bacteroides thetaiotaomicron</name>
    <dbReference type="NCBI Taxonomy" id="818"/>
    <lineage>
        <taxon>Bacteria</taxon>
        <taxon>Pseudomonadati</taxon>
        <taxon>Bacteroidota</taxon>
        <taxon>Bacteroidia</taxon>
        <taxon>Bacteroidales</taxon>
        <taxon>Bacteroidaceae</taxon>
        <taxon>Bacteroides</taxon>
    </lineage>
</organism>
<dbReference type="EMBL" id="CP083685">
    <property type="protein sequence ID" value="UYU89395.1"/>
    <property type="molecule type" value="Genomic_DNA"/>
</dbReference>
<dbReference type="InterPro" id="IPR014729">
    <property type="entry name" value="Rossmann-like_a/b/a_fold"/>
</dbReference>
<name>A0AB38U953_BACT4</name>
<evidence type="ECO:0000313" key="1">
    <source>
        <dbReference type="EMBL" id="UYU89395.1"/>
    </source>
</evidence>
<reference evidence="1" key="1">
    <citation type="submission" date="2021-06" db="EMBL/GenBank/DDBJ databases">
        <title>Interrogation of the integrated mobile genetic elements in gut-associated Bacteroides with a consensus prediction approach.</title>
        <authorList>
            <person name="Campbell D.E."/>
            <person name="Leigh J.R."/>
            <person name="Kim T."/>
            <person name="England W."/>
            <person name="Whitaker R.J."/>
            <person name="Degnan P.H."/>
        </authorList>
    </citation>
    <scope>NUCLEOTIDE SEQUENCE</scope>
    <source>
        <strain evidence="1">VPI-3443</strain>
    </source>
</reference>
<dbReference type="SUPFAM" id="SSF52402">
    <property type="entry name" value="Adenine nucleotide alpha hydrolases-like"/>
    <property type="match status" value="1"/>
</dbReference>
<protein>
    <recommendedName>
        <fullName evidence="3">Phosphoadenosine phosphosulphate reductase domain-containing protein</fullName>
    </recommendedName>
</protein>
<dbReference type="AlphaFoldDB" id="A0AB38U953"/>
<evidence type="ECO:0008006" key="3">
    <source>
        <dbReference type="Google" id="ProtNLM"/>
    </source>
</evidence>
<proteinExistence type="predicted"/>
<dbReference type="Gene3D" id="3.40.50.620">
    <property type="entry name" value="HUPs"/>
    <property type="match status" value="1"/>
</dbReference>